<dbReference type="Proteomes" id="UP000324800">
    <property type="component" value="Unassembled WGS sequence"/>
</dbReference>
<feature type="region of interest" description="Disordered" evidence="1">
    <location>
        <begin position="208"/>
        <end position="238"/>
    </location>
</feature>
<dbReference type="AlphaFoldDB" id="A0A5J4X3T0"/>
<feature type="compositionally biased region" description="Low complexity" evidence="1">
    <location>
        <begin position="218"/>
        <end position="229"/>
    </location>
</feature>
<evidence type="ECO:0000313" key="2">
    <source>
        <dbReference type="EMBL" id="KAA6401977.1"/>
    </source>
</evidence>
<evidence type="ECO:0000313" key="3">
    <source>
        <dbReference type="Proteomes" id="UP000324800"/>
    </source>
</evidence>
<gene>
    <name evidence="2" type="ORF">EZS28_002491</name>
</gene>
<reference evidence="2 3" key="1">
    <citation type="submission" date="2019-03" db="EMBL/GenBank/DDBJ databases">
        <title>Single cell metagenomics reveals metabolic interactions within the superorganism composed of flagellate Streblomastix strix and complex community of Bacteroidetes bacteria on its surface.</title>
        <authorList>
            <person name="Treitli S.C."/>
            <person name="Kolisko M."/>
            <person name="Husnik F."/>
            <person name="Keeling P."/>
            <person name="Hampl V."/>
        </authorList>
    </citation>
    <scope>NUCLEOTIDE SEQUENCE [LARGE SCALE GENOMIC DNA]</scope>
    <source>
        <strain evidence="2">ST1C</strain>
    </source>
</reference>
<dbReference type="EMBL" id="SNRW01000303">
    <property type="protein sequence ID" value="KAA6401977.1"/>
    <property type="molecule type" value="Genomic_DNA"/>
</dbReference>
<feature type="region of interest" description="Disordered" evidence="1">
    <location>
        <begin position="278"/>
        <end position="320"/>
    </location>
</feature>
<protein>
    <submittedName>
        <fullName evidence="2">Uncharacterized protein</fullName>
    </submittedName>
</protein>
<feature type="compositionally biased region" description="Basic residues" evidence="1">
    <location>
        <begin position="294"/>
        <end position="311"/>
    </location>
</feature>
<accession>A0A5J4X3T0</accession>
<comment type="caution">
    <text evidence="2">The sequence shown here is derived from an EMBL/GenBank/DDBJ whole genome shotgun (WGS) entry which is preliminary data.</text>
</comment>
<evidence type="ECO:0000256" key="1">
    <source>
        <dbReference type="SAM" id="MobiDB-lite"/>
    </source>
</evidence>
<sequence>MLLSDCYPKYVIWEVYQAPKIPALAIKNLMRAFLSSKVAAEVVTLMLVSPCVAQAVVPVLRVVSLNERQQCGALYECVSGYSGRQMSIGLKNVQIQLCVGQVDCEARIGAQCMNLQRAQPIQLTDNFGMVLIEPCFCEGECNGVLVLDSTSQPKSKMNCTECQLQVTFNKELVASVQVKRNGICNVCEQMKQIVIQLGKKFEQPQKKKEIPLHPNPNTQTEQQQQEQETIPSTTISEDGTQITGCLDCSEEIHNICHINESESVQYNNRFGRGQFRGRRSFRGRGNIGGQRGRGQFRGRGRSRGRRGRGGNRSRNEDTNGYEFVGGKKIFNPFA</sequence>
<organism evidence="2 3">
    <name type="scientific">Streblomastix strix</name>
    <dbReference type="NCBI Taxonomy" id="222440"/>
    <lineage>
        <taxon>Eukaryota</taxon>
        <taxon>Metamonada</taxon>
        <taxon>Preaxostyla</taxon>
        <taxon>Oxymonadida</taxon>
        <taxon>Streblomastigidae</taxon>
        <taxon>Streblomastix</taxon>
    </lineage>
</organism>
<name>A0A5J4X3T0_9EUKA</name>
<proteinExistence type="predicted"/>